<dbReference type="SMART" id="SM00192">
    <property type="entry name" value="LDLa"/>
    <property type="match status" value="1"/>
</dbReference>
<keyword evidence="14" id="KW-1185">Reference proteome</keyword>
<evidence type="ECO:0000256" key="6">
    <source>
        <dbReference type="ARBA" id="ARBA00023157"/>
    </source>
</evidence>
<dbReference type="PROSITE" id="PS50948">
    <property type="entry name" value="PAN"/>
    <property type="match status" value="1"/>
</dbReference>
<keyword evidence="7" id="KW-0325">Glycoprotein</keyword>
<dbReference type="CDD" id="cd00112">
    <property type="entry name" value="LDLa"/>
    <property type="match status" value="1"/>
</dbReference>
<comment type="subcellular location">
    <subcellularLocation>
        <location evidence="1">Membrane</location>
        <topology evidence="1">Single-pass type I membrane protein</topology>
    </subcellularLocation>
</comment>
<dbReference type="GO" id="GO:0016020">
    <property type="term" value="C:membrane"/>
    <property type="evidence" value="ECO:0007669"/>
    <property type="project" value="UniProtKB-SubCell"/>
</dbReference>
<evidence type="ECO:0000259" key="11">
    <source>
        <dbReference type="PROSITE" id="PS50948"/>
    </source>
</evidence>
<protein>
    <recommendedName>
        <fullName evidence="15">MANSC domain-containing protein</fullName>
    </recommendedName>
</protein>
<comment type="caution">
    <text evidence="8">Lacks conserved residue(s) required for the propagation of feature annotation.</text>
</comment>
<dbReference type="EMBL" id="OU892282">
    <property type="protein sequence ID" value="CAH1131802.1"/>
    <property type="molecule type" value="Genomic_DNA"/>
</dbReference>
<sequence length="594" mass="67092">MTDYKLAAKMLKRKNFTGFLTHLAISSILLSKTALGTGSQLNLSTLPHEKLLPTDFSTNPLLRTKRAEIDIQTCIENFNVHRDKIIRTQDSQNMGAKYLNEIDLGSREECLRLCCETENCDVFVFEEKNSGSCYLFHCGPPEDFKCKFTHHVNYSSAVLSINRRLPDLESQIKLTKHVQDLTKLRMPELESPSEILRPETIKPTPATTLTPVITKEVLPLPLDKQVEARKCSRYQFECRSTGECIAIYNACDGIPQCADGSDEAHELGCPALEAVASAVAQTTPTPAPKNLLPLIHQVPAGAQTYGREGELVQQPKLQPQSNYQNFYHPQAFPQIPLQAENDFLRPAPRNPERAQYEPLMPVPNYLPNNWALARQQMAKQGIQQVQQYQDPSNQVYSHKDKTSHNEGQMGQLQYPEYQERLANYYGENYRQPLQQENWLPDESRYPQQVYHPQENAVPMIPAKTEGTSHVAEPMQPAVPNKPSSVTVVNSKHVQEKMAHDLKHSKENMEHGSSQTKIKPLQDQFAEPYKMTDDTQDGLSHIPRGAILSLTLGLIITGVMAILIGCRLRVVRRRLRKGGKGYAHDADYLVNGMYL</sequence>
<feature type="transmembrane region" description="Helical" evidence="10">
    <location>
        <begin position="545"/>
        <end position="565"/>
    </location>
</feature>
<dbReference type="Pfam" id="PF00057">
    <property type="entry name" value="Ldl_recept_a"/>
    <property type="match status" value="1"/>
</dbReference>
<dbReference type="PANTHER" id="PTHR46876">
    <property type="entry name" value="LOW-DENSITY LIPOPROTEIN RECEPTOR-RELATED PROTEIN 11"/>
    <property type="match status" value="1"/>
</dbReference>
<dbReference type="SMART" id="SM00765">
    <property type="entry name" value="MANEC"/>
    <property type="match status" value="1"/>
</dbReference>
<evidence type="ECO:0008006" key="15">
    <source>
        <dbReference type="Google" id="ProtNLM"/>
    </source>
</evidence>
<evidence type="ECO:0000256" key="7">
    <source>
        <dbReference type="ARBA" id="ARBA00023180"/>
    </source>
</evidence>
<evidence type="ECO:0000256" key="9">
    <source>
        <dbReference type="SAM" id="MobiDB-lite"/>
    </source>
</evidence>
<dbReference type="PANTHER" id="PTHR46876:SF1">
    <property type="entry name" value="LOW-DENSITY LIPOPROTEIN RECEPTOR-RELATED PROTEIN 11"/>
    <property type="match status" value="1"/>
</dbReference>
<dbReference type="PROSITE" id="PS01209">
    <property type="entry name" value="LDLRA_1"/>
    <property type="match status" value="1"/>
</dbReference>
<feature type="region of interest" description="Disordered" evidence="9">
    <location>
        <begin position="385"/>
        <end position="407"/>
    </location>
</feature>
<evidence type="ECO:0000259" key="12">
    <source>
        <dbReference type="PROSITE" id="PS50986"/>
    </source>
</evidence>
<dbReference type="AlphaFoldDB" id="A0A9P0DEG5"/>
<feature type="domain" description="MANSC" evidence="12">
    <location>
        <begin position="80"/>
        <end position="157"/>
    </location>
</feature>
<dbReference type="InterPro" id="IPR003609">
    <property type="entry name" value="Pan_app"/>
</dbReference>
<keyword evidence="2 10" id="KW-0812">Transmembrane</keyword>
<feature type="domain" description="Apple" evidence="11">
    <location>
        <begin position="74"/>
        <end position="159"/>
    </location>
</feature>
<dbReference type="PROSITE" id="PS50068">
    <property type="entry name" value="LDLRA_2"/>
    <property type="match status" value="1"/>
</dbReference>
<dbReference type="InterPro" id="IPR013980">
    <property type="entry name" value="MANSC_dom"/>
</dbReference>
<dbReference type="InterPro" id="IPR036055">
    <property type="entry name" value="LDL_receptor-like_sf"/>
</dbReference>
<evidence type="ECO:0000256" key="4">
    <source>
        <dbReference type="ARBA" id="ARBA00022989"/>
    </source>
</evidence>
<proteinExistence type="predicted"/>
<dbReference type="OrthoDB" id="10037294at2759"/>
<evidence type="ECO:0000313" key="14">
    <source>
        <dbReference type="Proteomes" id="UP001152799"/>
    </source>
</evidence>
<dbReference type="PROSITE" id="PS50986">
    <property type="entry name" value="MANSC"/>
    <property type="match status" value="1"/>
</dbReference>
<evidence type="ECO:0000256" key="2">
    <source>
        <dbReference type="ARBA" id="ARBA00022692"/>
    </source>
</evidence>
<name>A0A9P0DEG5_9CUCU</name>
<dbReference type="Proteomes" id="UP001152799">
    <property type="component" value="Chromosome 6"/>
</dbReference>
<evidence type="ECO:0000256" key="10">
    <source>
        <dbReference type="SAM" id="Phobius"/>
    </source>
</evidence>
<keyword evidence="6" id="KW-1015">Disulfide bond</keyword>
<evidence type="ECO:0000256" key="8">
    <source>
        <dbReference type="PROSITE-ProRule" id="PRU00124"/>
    </source>
</evidence>
<keyword evidence="4 10" id="KW-1133">Transmembrane helix</keyword>
<dbReference type="InterPro" id="IPR011106">
    <property type="entry name" value="MANSC_N"/>
</dbReference>
<feature type="compositionally biased region" description="Polar residues" evidence="9">
    <location>
        <begin position="385"/>
        <end position="396"/>
    </location>
</feature>
<keyword evidence="5 10" id="KW-0472">Membrane</keyword>
<evidence type="ECO:0000256" key="3">
    <source>
        <dbReference type="ARBA" id="ARBA00022729"/>
    </source>
</evidence>
<dbReference type="Gene3D" id="4.10.400.10">
    <property type="entry name" value="Low-density Lipoprotein Receptor"/>
    <property type="match status" value="1"/>
</dbReference>
<dbReference type="InterPro" id="IPR023415">
    <property type="entry name" value="LDLR_class-A_CS"/>
</dbReference>
<keyword evidence="3" id="KW-0732">Signal</keyword>
<evidence type="ECO:0000256" key="5">
    <source>
        <dbReference type="ARBA" id="ARBA00023136"/>
    </source>
</evidence>
<dbReference type="Pfam" id="PF07502">
    <property type="entry name" value="MANEC"/>
    <property type="match status" value="1"/>
</dbReference>
<dbReference type="InterPro" id="IPR002172">
    <property type="entry name" value="LDrepeatLR_classA_rpt"/>
</dbReference>
<gene>
    <name evidence="13" type="ORF">CEUTPL_LOCUS10359</name>
</gene>
<organism evidence="13 14">
    <name type="scientific">Ceutorhynchus assimilis</name>
    <name type="common">cabbage seed weevil</name>
    <dbReference type="NCBI Taxonomy" id="467358"/>
    <lineage>
        <taxon>Eukaryota</taxon>
        <taxon>Metazoa</taxon>
        <taxon>Ecdysozoa</taxon>
        <taxon>Arthropoda</taxon>
        <taxon>Hexapoda</taxon>
        <taxon>Insecta</taxon>
        <taxon>Pterygota</taxon>
        <taxon>Neoptera</taxon>
        <taxon>Endopterygota</taxon>
        <taxon>Coleoptera</taxon>
        <taxon>Polyphaga</taxon>
        <taxon>Cucujiformia</taxon>
        <taxon>Curculionidae</taxon>
        <taxon>Ceutorhynchinae</taxon>
        <taxon>Ceutorhynchus</taxon>
    </lineage>
</organism>
<evidence type="ECO:0000313" key="13">
    <source>
        <dbReference type="EMBL" id="CAH1131802.1"/>
    </source>
</evidence>
<reference evidence="13" key="1">
    <citation type="submission" date="2022-01" db="EMBL/GenBank/DDBJ databases">
        <authorList>
            <person name="King R."/>
        </authorList>
    </citation>
    <scope>NUCLEOTIDE SEQUENCE</scope>
</reference>
<evidence type="ECO:0000256" key="1">
    <source>
        <dbReference type="ARBA" id="ARBA00004479"/>
    </source>
</evidence>
<dbReference type="SUPFAM" id="SSF57424">
    <property type="entry name" value="LDL receptor-like module"/>
    <property type="match status" value="1"/>
</dbReference>
<accession>A0A9P0DEG5</accession>